<dbReference type="EMBL" id="CP042467">
    <property type="protein sequence ID" value="QED27937.1"/>
    <property type="molecule type" value="Genomic_DNA"/>
</dbReference>
<evidence type="ECO:0000256" key="3">
    <source>
        <dbReference type="ARBA" id="ARBA00022723"/>
    </source>
</evidence>
<keyword evidence="6" id="KW-0408">Iron</keyword>
<dbReference type="GO" id="GO:0051536">
    <property type="term" value="F:iron-sulfur cluster binding"/>
    <property type="evidence" value="ECO:0007669"/>
    <property type="project" value="UniProtKB-KW"/>
</dbReference>
<dbReference type="AlphaFoldDB" id="A0A5B8XRY5"/>
<sequence length="511" mass="55012">MNPINFEAQNYLGTKIQTAKTWGAKPLNLKVDVVIVGAGPGGLTTAAVLGEAGLSVVVVEAGHFWPKGSFNRRQSWALKNLYQDRGTRIMHGNAFVPLASGAGVGGGTLVNSGISFRTPDRILDAWEAQGLEHWRDRDTLYTEVEQMIGVQPTRAAVAGKNSEIARRGFSKMPGVKHDYMPRNTPGCVGCGTCQTGCPSNGKASSDVNWLPRALKTDVRIFADARVDEIQVQNKRAVGVSGQIVHPETGENSAFEIKADKVILAAGAVNTPLLLLRQGLANSSDQVGRNLFVHPGCGALGVFKEEINIFSGASQGYYAEHPTDPDVLGETFSAPPEAFFSQVGRAGPESANFLAQMRHMASCGFLIRDESGGRVSLDGSGGLKLTYNFKDKDLRKFVRGAKFVTEMFFLAGSREVRPLLRGGKFFSSWNEARQWISGASIGDFMLYASHPMGTCRMGADPKRSVVRPDGRTHDIEGLYITDSSLHPSALGVNPQMTIMAHSLALGRKIASS</sequence>
<dbReference type="Gene3D" id="3.50.50.60">
    <property type="entry name" value="FAD/NAD(P)-binding domain"/>
    <property type="match status" value="2"/>
</dbReference>
<dbReference type="InterPro" id="IPR017900">
    <property type="entry name" value="4Fe4S_Fe_S_CS"/>
</dbReference>
<dbReference type="InterPro" id="IPR017896">
    <property type="entry name" value="4Fe4S_Fe-S-bd"/>
</dbReference>
<dbReference type="KEGG" id="bbae:FRD01_11955"/>
<dbReference type="SUPFAM" id="SSF51905">
    <property type="entry name" value="FAD/NAD(P)-binding domain"/>
    <property type="match status" value="1"/>
</dbReference>
<evidence type="ECO:0000313" key="9">
    <source>
        <dbReference type="EMBL" id="QED27937.1"/>
    </source>
</evidence>
<evidence type="ECO:0000259" key="8">
    <source>
        <dbReference type="PROSITE" id="PS51379"/>
    </source>
</evidence>
<dbReference type="GO" id="GO:0071949">
    <property type="term" value="F:FAD binding"/>
    <property type="evidence" value="ECO:0007669"/>
    <property type="project" value="InterPro"/>
</dbReference>
<accession>A0A5B8XRY5</accession>
<dbReference type="RefSeq" id="WP_146959922.1">
    <property type="nucleotide sequence ID" value="NZ_CP042467.1"/>
</dbReference>
<dbReference type="GO" id="GO:0016614">
    <property type="term" value="F:oxidoreductase activity, acting on CH-OH group of donors"/>
    <property type="evidence" value="ECO:0007669"/>
    <property type="project" value="InterPro"/>
</dbReference>
<dbReference type="Pfam" id="PF05199">
    <property type="entry name" value="GMC_oxred_C"/>
    <property type="match status" value="1"/>
</dbReference>
<reference evidence="9 10" key="1">
    <citation type="submission" date="2019-08" db="EMBL/GenBank/DDBJ databases">
        <authorList>
            <person name="Liang Q."/>
        </authorList>
    </citation>
    <scope>NUCLEOTIDE SEQUENCE [LARGE SCALE GENOMIC DNA]</scope>
    <source>
        <strain evidence="9 10">V1718</strain>
    </source>
</reference>
<keyword evidence="3" id="KW-0479">Metal-binding</keyword>
<evidence type="ECO:0000256" key="6">
    <source>
        <dbReference type="ARBA" id="ARBA00023004"/>
    </source>
</evidence>
<evidence type="ECO:0000256" key="2">
    <source>
        <dbReference type="ARBA" id="ARBA00022630"/>
    </source>
</evidence>
<dbReference type="PANTHER" id="PTHR46056:SF12">
    <property type="entry name" value="LONG-CHAIN-ALCOHOL OXIDASE"/>
    <property type="match status" value="1"/>
</dbReference>
<gene>
    <name evidence="9" type="ORF">FRD01_11955</name>
</gene>
<organism evidence="9 10">
    <name type="scientific">Microvenator marinus</name>
    <dbReference type="NCBI Taxonomy" id="2600177"/>
    <lineage>
        <taxon>Bacteria</taxon>
        <taxon>Deltaproteobacteria</taxon>
        <taxon>Bradymonadales</taxon>
        <taxon>Microvenatoraceae</taxon>
        <taxon>Microvenator</taxon>
    </lineage>
</organism>
<dbReference type="GO" id="GO:0046872">
    <property type="term" value="F:metal ion binding"/>
    <property type="evidence" value="ECO:0007669"/>
    <property type="project" value="UniProtKB-KW"/>
</dbReference>
<dbReference type="Proteomes" id="UP000321595">
    <property type="component" value="Chromosome"/>
</dbReference>
<dbReference type="InterPro" id="IPR000172">
    <property type="entry name" value="GMC_OxRdtase_N"/>
</dbReference>
<evidence type="ECO:0000256" key="7">
    <source>
        <dbReference type="ARBA" id="ARBA00023014"/>
    </source>
</evidence>
<dbReference type="PROSITE" id="PS00198">
    <property type="entry name" value="4FE4S_FER_1"/>
    <property type="match status" value="1"/>
</dbReference>
<protein>
    <submittedName>
        <fullName evidence="9">GMC family oxidoreductase</fullName>
    </submittedName>
</protein>
<dbReference type="Pfam" id="PF01494">
    <property type="entry name" value="FAD_binding_3"/>
    <property type="match status" value="1"/>
</dbReference>
<dbReference type="Pfam" id="PF00732">
    <property type="entry name" value="GMC_oxred_N"/>
    <property type="match status" value="1"/>
</dbReference>
<dbReference type="PROSITE" id="PS51379">
    <property type="entry name" value="4FE4S_FER_2"/>
    <property type="match status" value="1"/>
</dbReference>
<keyword evidence="7" id="KW-0411">Iron-sulfur</keyword>
<evidence type="ECO:0000256" key="1">
    <source>
        <dbReference type="ARBA" id="ARBA00010790"/>
    </source>
</evidence>
<evidence type="ECO:0000313" key="10">
    <source>
        <dbReference type="Proteomes" id="UP000321595"/>
    </source>
</evidence>
<dbReference type="PANTHER" id="PTHR46056">
    <property type="entry name" value="LONG-CHAIN-ALCOHOL OXIDASE"/>
    <property type="match status" value="1"/>
</dbReference>
<keyword evidence="4" id="KW-0274">FAD</keyword>
<keyword evidence="5" id="KW-0560">Oxidoreductase</keyword>
<name>A0A5B8XRY5_9DELT</name>
<dbReference type="InterPro" id="IPR036188">
    <property type="entry name" value="FAD/NAD-bd_sf"/>
</dbReference>
<proteinExistence type="inferred from homology"/>
<keyword evidence="10" id="KW-1185">Reference proteome</keyword>
<dbReference type="OrthoDB" id="337582at2"/>
<evidence type="ECO:0000256" key="4">
    <source>
        <dbReference type="ARBA" id="ARBA00022827"/>
    </source>
</evidence>
<feature type="domain" description="4Fe-4S ferredoxin-type" evidence="8">
    <location>
        <begin position="178"/>
        <end position="207"/>
    </location>
</feature>
<evidence type="ECO:0000256" key="5">
    <source>
        <dbReference type="ARBA" id="ARBA00023002"/>
    </source>
</evidence>
<dbReference type="InterPro" id="IPR002938">
    <property type="entry name" value="FAD-bd"/>
</dbReference>
<dbReference type="InterPro" id="IPR007867">
    <property type="entry name" value="GMC_OxRtase_C"/>
</dbReference>
<comment type="similarity">
    <text evidence="1">Belongs to the GMC oxidoreductase family.</text>
</comment>
<keyword evidence="2" id="KW-0285">Flavoprotein</keyword>